<dbReference type="InterPro" id="IPR027417">
    <property type="entry name" value="P-loop_NTPase"/>
</dbReference>
<dbReference type="Proteomes" id="UP000596427">
    <property type="component" value="Chromosome"/>
</dbReference>
<proteinExistence type="inferred from homology"/>
<comment type="pathway">
    <text evidence="2 6">Metabolic intermediate biosynthesis; 5-phospho-alpha-D-ribose 1-diphosphate biosynthesis; 5-phospho-alpha-D-ribose 1-diphosphate from D-ribose 5-phosphate (route II): step 3/3.</text>
</comment>
<comment type="catalytic activity">
    <reaction evidence="1 6">
        <text>alpha-D-ribose 1,5-bisphosphate + ATP = 5-phospho-alpha-D-ribose 1-diphosphate + ADP</text>
        <dbReference type="Rhea" id="RHEA:20109"/>
        <dbReference type="ChEBI" id="CHEBI:30616"/>
        <dbReference type="ChEBI" id="CHEBI:58017"/>
        <dbReference type="ChEBI" id="CHEBI:68688"/>
        <dbReference type="ChEBI" id="CHEBI:456216"/>
        <dbReference type="EC" id="2.7.4.23"/>
    </reaction>
</comment>
<evidence type="ECO:0000256" key="2">
    <source>
        <dbReference type="ARBA" id="ARBA00005069"/>
    </source>
</evidence>
<evidence type="ECO:0000256" key="6">
    <source>
        <dbReference type="HAMAP-Rule" id="MF_00836"/>
    </source>
</evidence>
<keyword evidence="4 6" id="KW-0547">Nucleotide-binding</keyword>
<name>A0A974SJS1_9HYPH</name>
<evidence type="ECO:0000313" key="8">
    <source>
        <dbReference type="EMBL" id="QRG07524.1"/>
    </source>
</evidence>
<keyword evidence="3 6" id="KW-0808">Transferase</keyword>
<comment type="similarity">
    <text evidence="6">Belongs to the ribose 1,5-bisphosphokinase family.</text>
</comment>
<dbReference type="NCBIfam" id="TIGR02322">
    <property type="entry name" value="phosphon_PhnN"/>
    <property type="match status" value="1"/>
</dbReference>
<dbReference type="GO" id="GO:0006015">
    <property type="term" value="P:5-phosphoribose 1-diphosphate biosynthetic process"/>
    <property type="evidence" value="ECO:0007669"/>
    <property type="project" value="UniProtKB-UniRule"/>
</dbReference>
<evidence type="ECO:0000256" key="4">
    <source>
        <dbReference type="ARBA" id="ARBA00022741"/>
    </source>
</evidence>
<reference evidence="8 9" key="1">
    <citation type="submission" date="2020-10" db="EMBL/GenBank/DDBJ databases">
        <title>Degradation of 1,4-Dioxane by Xanthobacter sp. YN2, via a Novel Group-2 Soluble Di-Iron Monooxygenase.</title>
        <authorList>
            <person name="Ma F."/>
            <person name="Wang Y."/>
            <person name="Yang J."/>
            <person name="Guo H."/>
            <person name="Su D."/>
            <person name="Yu L."/>
        </authorList>
    </citation>
    <scope>NUCLEOTIDE SEQUENCE [LARGE SCALE GENOMIC DNA]</scope>
    <source>
        <strain evidence="8 9">YN2</strain>
    </source>
</reference>
<dbReference type="AlphaFoldDB" id="A0A974SJS1"/>
<dbReference type="GO" id="GO:0033863">
    <property type="term" value="F:ribose 1,5-bisphosphate phosphokinase activity"/>
    <property type="evidence" value="ECO:0007669"/>
    <property type="project" value="UniProtKB-UniRule"/>
</dbReference>
<keyword evidence="9" id="KW-1185">Reference proteome</keyword>
<dbReference type="GO" id="GO:0019634">
    <property type="term" value="P:organic phosphonate metabolic process"/>
    <property type="evidence" value="ECO:0007669"/>
    <property type="project" value="UniProtKB-UniRule"/>
</dbReference>
<dbReference type="EC" id="2.7.4.23" evidence="6"/>
<accession>A0A974SJS1</accession>
<organism evidence="8 9">
    <name type="scientific">Xanthobacter dioxanivorans</name>
    <dbReference type="NCBI Taxonomy" id="2528964"/>
    <lineage>
        <taxon>Bacteria</taxon>
        <taxon>Pseudomonadati</taxon>
        <taxon>Pseudomonadota</taxon>
        <taxon>Alphaproteobacteria</taxon>
        <taxon>Hyphomicrobiales</taxon>
        <taxon>Xanthobacteraceae</taxon>
        <taxon>Xanthobacter</taxon>
    </lineage>
</organism>
<protein>
    <recommendedName>
        <fullName evidence="6">Ribose 1,5-bisphosphate phosphokinase PhnN</fullName>
        <ecNumber evidence="6">2.7.4.23</ecNumber>
    </recommendedName>
    <alternativeName>
        <fullName evidence="6">Ribose 1,5-bisphosphokinase</fullName>
    </alternativeName>
</protein>
<keyword evidence="5 6" id="KW-0067">ATP-binding</keyword>
<evidence type="ECO:0000313" key="9">
    <source>
        <dbReference type="Proteomes" id="UP000596427"/>
    </source>
</evidence>
<dbReference type="InterPro" id="IPR008145">
    <property type="entry name" value="GK/Ca_channel_bsu"/>
</dbReference>
<dbReference type="RefSeq" id="WP_203194440.1">
    <property type="nucleotide sequence ID" value="NZ_CP063362.1"/>
</dbReference>
<evidence type="ECO:0000256" key="1">
    <source>
        <dbReference type="ARBA" id="ARBA00000373"/>
    </source>
</evidence>
<dbReference type="KEGG" id="xdi:EZH22_03745"/>
<dbReference type="Gene3D" id="3.40.50.300">
    <property type="entry name" value="P-loop containing nucleotide triphosphate hydrolases"/>
    <property type="match status" value="1"/>
</dbReference>
<dbReference type="SUPFAM" id="SSF52540">
    <property type="entry name" value="P-loop containing nucleoside triphosphate hydrolases"/>
    <property type="match status" value="1"/>
</dbReference>
<sequence length="189" mass="19580">MKPAPLGPGTLLLVVGPSGAGKDTLIDLARARFAGDGRVLFARRLVTRPPGAGEAHGTLSDAAFETLRAQGRFPLHWRAHGLSYALGPEVAEVIAAGGVVVANGSRATLPEARARFTRVRVVEVTVPVAVRAARLAARGRESAADIKERLLRSPEVDVAPDLVIENVGSPAEGGAQLGGFIAEELAMVG</sequence>
<comment type="function">
    <text evidence="6">Catalyzes the phosphorylation of ribose 1,5-bisphosphate to 5-phospho-D-ribosyl alpha-1-diphosphate (PRPP).</text>
</comment>
<evidence type="ECO:0000259" key="7">
    <source>
        <dbReference type="SMART" id="SM00072"/>
    </source>
</evidence>
<dbReference type="SMART" id="SM00072">
    <property type="entry name" value="GuKc"/>
    <property type="match status" value="1"/>
</dbReference>
<dbReference type="EMBL" id="CP063362">
    <property type="protein sequence ID" value="QRG07524.1"/>
    <property type="molecule type" value="Genomic_DNA"/>
</dbReference>
<evidence type="ECO:0000256" key="3">
    <source>
        <dbReference type="ARBA" id="ARBA00022679"/>
    </source>
</evidence>
<dbReference type="GO" id="GO:0005524">
    <property type="term" value="F:ATP binding"/>
    <property type="evidence" value="ECO:0007669"/>
    <property type="project" value="UniProtKB-KW"/>
</dbReference>
<feature type="binding site" evidence="6">
    <location>
        <begin position="16"/>
        <end position="23"/>
    </location>
    <ligand>
        <name>ATP</name>
        <dbReference type="ChEBI" id="CHEBI:30616"/>
    </ligand>
</feature>
<gene>
    <name evidence="6 8" type="primary">phnN</name>
    <name evidence="8" type="ORF">EZH22_03745</name>
</gene>
<dbReference type="InterPro" id="IPR012699">
    <property type="entry name" value="PhnN"/>
</dbReference>
<feature type="domain" description="Guanylate kinase/L-type calcium channel beta subunit" evidence="7">
    <location>
        <begin position="8"/>
        <end position="181"/>
    </location>
</feature>
<dbReference type="HAMAP" id="MF_00836">
    <property type="entry name" value="PhnN"/>
    <property type="match status" value="1"/>
</dbReference>
<evidence type="ECO:0000256" key="5">
    <source>
        <dbReference type="ARBA" id="ARBA00022840"/>
    </source>
</evidence>